<comment type="caution">
    <text evidence="2">The sequence shown here is derived from an EMBL/GenBank/DDBJ whole genome shotgun (WGS) entry which is preliminary data.</text>
</comment>
<name>A0A7W6KLW2_9HYPH</name>
<keyword evidence="2" id="KW-0413">Isomerase</keyword>
<accession>A0A7W6KLW2</accession>
<dbReference type="Gene3D" id="2.60.120.10">
    <property type="entry name" value="Jelly Rolls"/>
    <property type="match status" value="1"/>
</dbReference>
<dbReference type="GO" id="GO:0016853">
    <property type="term" value="F:isomerase activity"/>
    <property type="evidence" value="ECO:0007669"/>
    <property type="project" value="UniProtKB-KW"/>
</dbReference>
<dbReference type="InterPro" id="IPR014710">
    <property type="entry name" value="RmlC-like_jellyroll"/>
</dbReference>
<feature type="domain" description="Cupin type-2" evidence="1">
    <location>
        <begin position="46"/>
        <end position="107"/>
    </location>
</feature>
<sequence>MSGQIVPAQTRITNPFDSETFIFTHPHDGGASTRFDVILGAGGSGGGNAIPHIHPKTDEIFTVRRGRLMVSIDGEEHFVDAGQSATVHAGQAHFFRNAHDGETEATVTFTNAQQHQRFFIDLARLTAEKPHYFSKNGDPKLLTTALKLNAYRDHLYIAGPPIALQKFLFALLSPLAFLLGYRLAVSPLRGAGLRAARKAAAVRPAS</sequence>
<dbReference type="Pfam" id="PF07883">
    <property type="entry name" value="Cupin_2"/>
    <property type="match status" value="1"/>
</dbReference>
<dbReference type="InterPro" id="IPR011051">
    <property type="entry name" value="RmlC_Cupin_sf"/>
</dbReference>
<evidence type="ECO:0000313" key="3">
    <source>
        <dbReference type="Proteomes" id="UP000530571"/>
    </source>
</evidence>
<dbReference type="SUPFAM" id="SSF51182">
    <property type="entry name" value="RmlC-like cupins"/>
    <property type="match status" value="1"/>
</dbReference>
<protein>
    <submittedName>
        <fullName evidence="2">Mannose-6-phosphate isomerase-like protein (Cupin superfamily)</fullName>
    </submittedName>
</protein>
<reference evidence="2 3" key="1">
    <citation type="submission" date="2020-08" db="EMBL/GenBank/DDBJ databases">
        <title>Genomic Encyclopedia of Type Strains, Phase IV (KMG-IV): sequencing the most valuable type-strain genomes for metagenomic binning, comparative biology and taxonomic classification.</title>
        <authorList>
            <person name="Goeker M."/>
        </authorList>
    </citation>
    <scope>NUCLEOTIDE SEQUENCE [LARGE SCALE GENOMIC DNA]</scope>
    <source>
        <strain evidence="2 3">DSM 28101</strain>
    </source>
</reference>
<dbReference type="InterPro" id="IPR013096">
    <property type="entry name" value="Cupin_2"/>
</dbReference>
<keyword evidence="3" id="KW-1185">Reference proteome</keyword>
<dbReference type="EMBL" id="JACIDZ010000012">
    <property type="protein sequence ID" value="MBB4123495.1"/>
    <property type="molecule type" value="Genomic_DNA"/>
</dbReference>
<evidence type="ECO:0000259" key="1">
    <source>
        <dbReference type="Pfam" id="PF07883"/>
    </source>
</evidence>
<organism evidence="2 3">
    <name type="scientific">Martelella radicis</name>
    <dbReference type="NCBI Taxonomy" id="1397476"/>
    <lineage>
        <taxon>Bacteria</taxon>
        <taxon>Pseudomonadati</taxon>
        <taxon>Pseudomonadota</taxon>
        <taxon>Alphaproteobacteria</taxon>
        <taxon>Hyphomicrobiales</taxon>
        <taxon>Aurantimonadaceae</taxon>
        <taxon>Martelella</taxon>
    </lineage>
</organism>
<gene>
    <name evidence="2" type="ORF">GGR30_003440</name>
</gene>
<evidence type="ECO:0000313" key="2">
    <source>
        <dbReference type="EMBL" id="MBB4123495.1"/>
    </source>
</evidence>
<proteinExistence type="predicted"/>
<dbReference type="AlphaFoldDB" id="A0A7W6KLW2"/>
<dbReference type="RefSeq" id="WP_183488554.1">
    <property type="nucleotide sequence ID" value="NZ_JACIDZ010000012.1"/>
</dbReference>
<dbReference type="Proteomes" id="UP000530571">
    <property type="component" value="Unassembled WGS sequence"/>
</dbReference>